<name>A0A0E3UP61_9GAMM</name>
<dbReference type="Proteomes" id="UP000033067">
    <property type="component" value="Chromosome"/>
</dbReference>
<dbReference type="EMBL" id="CP011144">
    <property type="protein sequence ID" value="AKC87791.1"/>
    <property type="molecule type" value="Genomic_DNA"/>
</dbReference>
<evidence type="ECO:0000313" key="4">
    <source>
        <dbReference type="Proteomes" id="UP000033067"/>
    </source>
</evidence>
<feature type="signal peptide" evidence="2">
    <location>
        <begin position="1"/>
        <end position="25"/>
    </location>
</feature>
<evidence type="ECO:0000256" key="1">
    <source>
        <dbReference type="SAM" id="Coils"/>
    </source>
</evidence>
<sequence>MDNTRIRRCLLPLLLAGLLPLAAQATEPQAGGIAREISAELAEARKEVRQELAAARTKLETENLEVGQSLRFGKSGKRADNDREPLPRAEITPRGDFLIEGKPVAVDDRQRRDLLAYRGQVIDIAKAGIDIGERSAQLALDTVDRGLFSLVFSAMTGSLERRLEKTIKETVEPGVRQICHSLPALLDTQQRLAASLPQFQPYATLQADDVEDCENGIRREFAKN</sequence>
<evidence type="ECO:0008006" key="5">
    <source>
        <dbReference type="Google" id="ProtNLM"/>
    </source>
</evidence>
<protein>
    <recommendedName>
        <fullName evidence="5">Secreted protein</fullName>
    </recommendedName>
</protein>
<gene>
    <name evidence="3" type="ORF">WQ53_14515</name>
</gene>
<feature type="coiled-coil region" evidence="1">
    <location>
        <begin position="34"/>
        <end position="65"/>
    </location>
</feature>
<dbReference type="AlphaFoldDB" id="A0A0E3UP61"/>
<dbReference type="KEGG" id="psuw:WQ53_14515"/>
<evidence type="ECO:0000313" key="3">
    <source>
        <dbReference type="EMBL" id="AKC87791.1"/>
    </source>
</evidence>
<proteinExistence type="predicted"/>
<keyword evidence="2" id="KW-0732">Signal</keyword>
<organism evidence="3 4">
    <name type="scientific">Pseudoxanthomonas suwonensis</name>
    <dbReference type="NCBI Taxonomy" id="314722"/>
    <lineage>
        <taxon>Bacteria</taxon>
        <taxon>Pseudomonadati</taxon>
        <taxon>Pseudomonadota</taxon>
        <taxon>Gammaproteobacteria</taxon>
        <taxon>Lysobacterales</taxon>
        <taxon>Lysobacteraceae</taxon>
        <taxon>Pseudoxanthomonas</taxon>
    </lineage>
</organism>
<accession>A0A0E3UP61</accession>
<evidence type="ECO:0000256" key="2">
    <source>
        <dbReference type="SAM" id="SignalP"/>
    </source>
</evidence>
<feature type="chain" id="PRO_5002412856" description="Secreted protein" evidence="2">
    <location>
        <begin position="26"/>
        <end position="224"/>
    </location>
</feature>
<dbReference type="PATRIC" id="fig|314722.6.peg.3146"/>
<dbReference type="RefSeq" id="WP_052633403.1">
    <property type="nucleotide sequence ID" value="NZ_CP011144.1"/>
</dbReference>
<reference evidence="3 4" key="1">
    <citation type="journal article" date="2015" name="Genome Announc.">
        <title>Complete Genome Sequence of Pseudoxanthomonas suwonensis Strain J1, a Cellulose-Degrading Bacterium Isolated from Leaf- and Wood-Enriched Soil.</title>
        <authorList>
            <person name="Hou L."/>
            <person name="Jiang J."/>
            <person name="Xu Z."/>
            <person name="Zhou Y."/>
            <person name="Leung F.C."/>
        </authorList>
    </citation>
    <scope>NUCLEOTIDE SEQUENCE [LARGE SCALE GENOMIC DNA]</scope>
    <source>
        <strain evidence="3 4">J1</strain>
    </source>
</reference>
<dbReference type="OrthoDB" id="6057407at2"/>
<keyword evidence="4" id="KW-1185">Reference proteome</keyword>
<keyword evidence="1" id="KW-0175">Coiled coil</keyword>